<comment type="caution">
    <text evidence="2">The sequence shown here is derived from an EMBL/GenBank/DDBJ whole genome shotgun (WGS) entry which is preliminary data.</text>
</comment>
<sequence length="307" mass="31823">MRFSALIALAIVASTVPSLAAPTPYSSERHTASTDNNTVVGTSVRNGCVPLRFGRVILPGDNLSLDSKRDTTSDIVQAIEAVLNELPPARKRDITADITAALQTLLTEGGSVLNDVKRDSASSDVENRSFKALKVKPSVSTVLGGAGSVVSIGAGLADIWGLADSKNSTRRDLDQTFDEVNVGGALNGAALQFEDRSFKSHSSAGSILKDGADIVGAAAAAASFISAIDGSGNSTKRDLGMDSGRIGDQRRAVVSDIESILQLIISSFEGAGSTSTSTPTSIKRSTSKNGFLGLTDIIIPEQLDELS</sequence>
<accession>A0A9P7A1D1</accession>
<name>A0A9P7A1D1_9AGAM</name>
<organism evidence="2 3">
    <name type="scientific">Suillus placidus</name>
    <dbReference type="NCBI Taxonomy" id="48579"/>
    <lineage>
        <taxon>Eukaryota</taxon>
        <taxon>Fungi</taxon>
        <taxon>Dikarya</taxon>
        <taxon>Basidiomycota</taxon>
        <taxon>Agaricomycotina</taxon>
        <taxon>Agaricomycetes</taxon>
        <taxon>Agaricomycetidae</taxon>
        <taxon>Boletales</taxon>
        <taxon>Suillineae</taxon>
        <taxon>Suillaceae</taxon>
        <taxon>Suillus</taxon>
    </lineage>
</organism>
<reference evidence="2" key="1">
    <citation type="journal article" date="2020" name="New Phytol.">
        <title>Comparative genomics reveals dynamic genome evolution in host specialist ectomycorrhizal fungi.</title>
        <authorList>
            <person name="Lofgren L.A."/>
            <person name="Nguyen N.H."/>
            <person name="Vilgalys R."/>
            <person name="Ruytinx J."/>
            <person name="Liao H.L."/>
            <person name="Branco S."/>
            <person name="Kuo A."/>
            <person name="LaButti K."/>
            <person name="Lipzen A."/>
            <person name="Andreopoulos W."/>
            <person name="Pangilinan J."/>
            <person name="Riley R."/>
            <person name="Hundley H."/>
            <person name="Na H."/>
            <person name="Barry K."/>
            <person name="Grigoriev I.V."/>
            <person name="Stajich J.E."/>
            <person name="Kennedy P.G."/>
        </authorList>
    </citation>
    <scope>NUCLEOTIDE SEQUENCE</scope>
    <source>
        <strain evidence="2">DOB743</strain>
    </source>
</reference>
<gene>
    <name evidence="2" type="ORF">EV702DRAFT_1042815</name>
</gene>
<keyword evidence="3" id="KW-1185">Reference proteome</keyword>
<dbReference type="Proteomes" id="UP000714275">
    <property type="component" value="Unassembled WGS sequence"/>
</dbReference>
<feature type="chain" id="PRO_5040390173" evidence="1">
    <location>
        <begin position="21"/>
        <end position="307"/>
    </location>
</feature>
<protein>
    <submittedName>
        <fullName evidence="2">Uncharacterized protein</fullName>
    </submittedName>
</protein>
<evidence type="ECO:0000313" key="3">
    <source>
        <dbReference type="Proteomes" id="UP000714275"/>
    </source>
</evidence>
<dbReference type="EMBL" id="JABBWD010000008">
    <property type="protein sequence ID" value="KAG1780548.1"/>
    <property type="molecule type" value="Genomic_DNA"/>
</dbReference>
<proteinExistence type="predicted"/>
<dbReference type="OrthoDB" id="2682431at2759"/>
<feature type="signal peptide" evidence="1">
    <location>
        <begin position="1"/>
        <end position="20"/>
    </location>
</feature>
<evidence type="ECO:0000313" key="2">
    <source>
        <dbReference type="EMBL" id="KAG1780548.1"/>
    </source>
</evidence>
<evidence type="ECO:0000256" key="1">
    <source>
        <dbReference type="SAM" id="SignalP"/>
    </source>
</evidence>
<keyword evidence="1" id="KW-0732">Signal</keyword>
<dbReference type="AlphaFoldDB" id="A0A9P7A1D1"/>